<dbReference type="AlphaFoldDB" id="A0A0E9VRT3"/>
<reference evidence="1" key="1">
    <citation type="submission" date="2014-11" db="EMBL/GenBank/DDBJ databases">
        <authorList>
            <person name="Amaro Gonzalez C."/>
        </authorList>
    </citation>
    <scope>NUCLEOTIDE SEQUENCE</scope>
</reference>
<sequence>MRKKFQNIKKNNIFLHSLCRRQI</sequence>
<dbReference type="EMBL" id="GBXM01027816">
    <property type="protein sequence ID" value="JAH80761.1"/>
    <property type="molecule type" value="Transcribed_RNA"/>
</dbReference>
<evidence type="ECO:0000313" key="1">
    <source>
        <dbReference type="EMBL" id="JAH80761.1"/>
    </source>
</evidence>
<accession>A0A0E9VRT3</accession>
<proteinExistence type="predicted"/>
<name>A0A0E9VRT3_ANGAN</name>
<protein>
    <submittedName>
        <fullName evidence="1">Uncharacterized protein</fullName>
    </submittedName>
</protein>
<reference evidence="1" key="2">
    <citation type="journal article" date="2015" name="Fish Shellfish Immunol.">
        <title>Early steps in the European eel (Anguilla anguilla)-Vibrio vulnificus interaction in the gills: Role of the RtxA13 toxin.</title>
        <authorList>
            <person name="Callol A."/>
            <person name="Pajuelo D."/>
            <person name="Ebbesson L."/>
            <person name="Teles M."/>
            <person name="MacKenzie S."/>
            <person name="Amaro C."/>
        </authorList>
    </citation>
    <scope>NUCLEOTIDE SEQUENCE</scope>
</reference>
<organism evidence="1">
    <name type="scientific">Anguilla anguilla</name>
    <name type="common">European freshwater eel</name>
    <name type="synonym">Muraena anguilla</name>
    <dbReference type="NCBI Taxonomy" id="7936"/>
    <lineage>
        <taxon>Eukaryota</taxon>
        <taxon>Metazoa</taxon>
        <taxon>Chordata</taxon>
        <taxon>Craniata</taxon>
        <taxon>Vertebrata</taxon>
        <taxon>Euteleostomi</taxon>
        <taxon>Actinopterygii</taxon>
        <taxon>Neopterygii</taxon>
        <taxon>Teleostei</taxon>
        <taxon>Anguilliformes</taxon>
        <taxon>Anguillidae</taxon>
        <taxon>Anguilla</taxon>
    </lineage>
</organism>